<keyword evidence="1" id="KW-0067">ATP-binding</keyword>
<protein>
    <submittedName>
        <fullName evidence="2">Uncharacterized protein</fullName>
    </submittedName>
</protein>
<dbReference type="PANTHER" id="PTHR34590">
    <property type="entry name" value="OS03G0124300 PROTEIN-RELATED"/>
    <property type="match status" value="1"/>
</dbReference>
<dbReference type="InterPro" id="IPR045272">
    <property type="entry name" value="ANXUR1/2-like"/>
</dbReference>
<proteinExistence type="predicted"/>
<comment type="caution">
    <text evidence="2">The sequence shown here is derived from an EMBL/GenBank/DDBJ whole genome shotgun (WGS) entry which is preliminary data.</text>
</comment>
<dbReference type="SUPFAM" id="SSF56112">
    <property type="entry name" value="Protein kinase-like (PK-like)"/>
    <property type="match status" value="1"/>
</dbReference>
<dbReference type="AlphaFoldDB" id="A0AAP0WUJ6"/>
<gene>
    <name evidence="2" type="ORF">L1049_013727</name>
</gene>
<feature type="binding site" evidence="1">
    <location>
        <position position="188"/>
    </location>
    <ligand>
        <name>ATP</name>
        <dbReference type="ChEBI" id="CHEBI:30616"/>
    </ligand>
</feature>
<organism evidence="2 3">
    <name type="scientific">Liquidambar formosana</name>
    <name type="common">Formosan gum</name>
    <dbReference type="NCBI Taxonomy" id="63359"/>
    <lineage>
        <taxon>Eukaryota</taxon>
        <taxon>Viridiplantae</taxon>
        <taxon>Streptophyta</taxon>
        <taxon>Embryophyta</taxon>
        <taxon>Tracheophyta</taxon>
        <taxon>Spermatophyta</taxon>
        <taxon>Magnoliopsida</taxon>
        <taxon>eudicotyledons</taxon>
        <taxon>Gunneridae</taxon>
        <taxon>Pentapetalae</taxon>
        <taxon>Saxifragales</taxon>
        <taxon>Altingiaceae</taxon>
        <taxon>Liquidambar</taxon>
    </lineage>
</organism>
<dbReference type="InterPro" id="IPR011009">
    <property type="entry name" value="Kinase-like_dom_sf"/>
</dbReference>
<dbReference type="PROSITE" id="PS00107">
    <property type="entry name" value="PROTEIN_KINASE_ATP"/>
    <property type="match status" value="1"/>
</dbReference>
<evidence type="ECO:0000313" key="2">
    <source>
        <dbReference type="EMBL" id="KAK9280042.1"/>
    </source>
</evidence>
<dbReference type="Proteomes" id="UP001415857">
    <property type="component" value="Unassembled WGS sequence"/>
</dbReference>
<reference evidence="2 3" key="1">
    <citation type="journal article" date="2024" name="Plant J.">
        <title>Genome sequences and population genomics reveal climatic adaptation and genomic divergence between two closely related sweetgum species.</title>
        <authorList>
            <person name="Xu W.Q."/>
            <person name="Ren C.Q."/>
            <person name="Zhang X.Y."/>
            <person name="Comes H.P."/>
            <person name="Liu X.H."/>
            <person name="Li Y.G."/>
            <person name="Kettle C.J."/>
            <person name="Jalonen R."/>
            <person name="Gaisberger H."/>
            <person name="Ma Y.Z."/>
            <person name="Qiu Y.X."/>
        </authorList>
    </citation>
    <scope>NUCLEOTIDE SEQUENCE [LARGE SCALE GENOMIC DNA]</scope>
    <source>
        <strain evidence="2">Hangzhou</strain>
    </source>
</reference>
<dbReference type="PANTHER" id="PTHR34590:SF10">
    <property type="entry name" value="RECEPTOR-LIKE PROTEIN KINASE HERK 1"/>
    <property type="match status" value="1"/>
</dbReference>
<dbReference type="GO" id="GO:0004714">
    <property type="term" value="F:transmembrane receptor protein tyrosine kinase activity"/>
    <property type="evidence" value="ECO:0007669"/>
    <property type="project" value="InterPro"/>
</dbReference>
<dbReference type="EMBL" id="JBBPBK010000008">
    <property type="protein sequence ID" value="KAK9280042.1"/>
    <property type="molecule type" value="Genomic_DNA"/>
</dbReference>
<dbReference type="Gene3D" id="3.30.200.20">
    <property type="entry name" value="Phosphorylase Kinase, domain 1"/>
    <property type="match status" value="1"/>
</dbReference>
<keyword evidence="3" id="KW-1185">Reference proteome</keyword>
<evidence type="ECO:0000256" key="1">
    <source>
        <dbReference type="PROSITE-ProRule" id="PRU10141"/>
    </source>
</evidence>
<sequence length="229" mass="25131">MTNSTAFINGIKLVSAPDSLINNVGFDILTAVGDFPRLSTYSYKIMSRLNMGGPLIASPNDTLELSKSINELKFNVYINGKIAISRLELSTIAGLMTPYYKDVVAIKQHKRFHRLHGKDTWFIAGKNSPAGSPIKALQSMNNCSSKLFTLINMQKATNDFNPSARIGVGGFSGIYLGEFDDEMKVAMKRRNPKSTRGNVVTNSLERSPSLAGEVHVGVRRTCRMRPGAN</sequence>
<accession>A0AAP0WUJ6</accession>
<name>A0AAP0WUJ6_LIQFO</name>
<keyword evidence="1" id="KW-0547">Nucleotide-binding</keyword>
<dbReference type="GO" id="GO:0005524">
    <property type="term" value="F:ATP binding"/>
    <property type="evidence" value="ECO:0007669"/>
    <property type="project" value="UniProtKB-UniRule"/>
</dbReference>
<dbReference type="InterPro" id="IPR017441">
    <property type="entry name" value="Protein_kinase_ATP_BS"/>
</dbReference>
<evidence type="ECO:0000313" key="3">
    <source>
        <dbReference type="Proteomes" id="UP001415857"/>
    </source>
</evidence>